<comment type="caution">
    <text evidence="2">The sequence shown here is derived from an EMBL/GenBank/DDBJ whole genome shotgun (WGS) entry which is preliminary data.</text>
</comment>
<feature type="compositionally biased region" description="Basic and acidic residues" evidence="1">
    <location>
        <begin position="53"/>
        <end position="71"/>
    </location>
</feature>
<dbReference type="STRING" id="181874.A0A409X9C0"/>
<evidence type="ECO:0000313" key="3">
    <source>
        <dbReference type="Proteomes" id="UP000284842"/>
    </source>
</evidence>
<feature type="compositionally biased region" description="Low complexity" evidence="1">
    <location>
        <begin position="200"/>
        <end position="211"/>
    </location>
</feature>
<reference evidence="2 3" key="1">
    <citation type="journal article" date="2018" name="Evol. Lett.">
        <title>Horizontal gene cluster transfer increased hallucinogenic mushroom diversity.</title>
        <authorList>
            <person name="Reynolds H.T."/>
            <person name="Vijayakumar V."/>
            <person name="Gluck-Thaler E."/>
            <person name="Korotkin H.B."/>
            <person name="Matheny P.B."/>
            <person name="Slot J.C."/>
        </authorList>
    </citation>
    <scope>NUCLEOTIDE SEQUENCE [LARGE SCALE GENOMIC DNA]</scope>
    <source>
        <strain evidence="2 3">2629</strain>
    </source>
</reference>
<feature type="region of interest" description="Disordered" evidence="1">
    <location>
        <begin position="1"/>
        <end position="138"/>
    </location>
</feature>
<evidence type="ECO:0000256" key="1">
    <source>
        <dbReference type="SAM" id="MobiDB-lite"/>
    </source>
</evidence>
<feature type="non-terminal residue" evidence="2">
    <location>
        <position position="1"/>
    </location>
</feature>
<proteinExistence type="predicted"/>
<keyword evidence="3" id="KW-1185">Reference proteome</keyword>
<dbReference type="EMBL" id="NHTK01004299">
    <property type="protein sequence ID" value="PPQ87294.1"/>
    <property type="molecule type" value="Genomic_DNA"/>
</dbReference>
<protein>
    <submittedName>
        <fullName evidence="2">Uncharacterized protein</fullName>
    </submittedName>
</protein>
<accession>A0A409X9C0</accession>
<feature type="compositionally biased region" description="Gly residues" evidence="1">
    <location>
        <begin position="31"/>
        <end position="42"/>
    </location>
</feature>
<name>A0A409X9C0_9AGAR</name>
<sequence>GGIGGSPALHARQISVDDYEGDVVRSRGSASGSGVGVGGGESGRQSVASTSRHSLEDGVRAHREREREEALRMLAGGEQGRSESVLARASPATFQRLRDREVRERERERDREKERERERDRDVYETPSRPPRYSHSGSVTAYANAIMATTNNNSNAQDGNAHNLNNTGTVARRERANTMHVSELGEVGMATFDSQETVLASAGERGNASSGSGSGFGRSGGGGMNGSGAGRSASGFGSARLYDSPTLAVRALSGSSSSTHQHQRVVSSPVLVDGRRMLGVSDGVGRRVGSSPYESTKRLPGTPNEGSRRLPTTPLEGTKRLPTTPLEGTKRLPTTPLEGTKRLPPLDIPKPIAVLPSERRARTSMEGGGGMNSSGGERGSVGDSARGSAGDSASGGERGSSASASTSSVTRRRLTIRGTAPGFPTLTTPSNAAAVLTPHTVSNSP</sequence>
<feature type="compositionally biased region" description="Low complexity" evidence="1">
    <location>
        <begin position="381"/>
        <end position="409"/>
    </location>
</feature>
<feature type="non-terminal residue" evidence="2">
    <location>
        <position position="445"/>
    </location>
</feature>
<dbReference type="InParanoid" id="A0A409X9C0"/>
<organism evidence="2 3">
    <name type="scientific">Panaeolus cyanescens</name>
    <dbReference type="NCBI Taxonomy" id="181874"/>
    <lineage>
        <taxon>Eukaryota</taxon>
        <taxon>Fungi</taxon>
        <taxon>Dikarya</taxon>
        <taxon>Basidiomycota</taxon>
        <taxon>Agaricomycotina</taxon>
        <taxon>Agaricomycetes</taxon>
        <taxon>Agaricomycetidae</taxon>
        <taxon>Agaricales</taxon>
        <taxon>Agaricineae</taxon>
        <taxon>Galeropsidaceae</taxon>
        <taxon>Panaeolus</taxon>
    </lineage>
</organism>
<feature type="compositionally biased region" description="Basic and acidic residues" evidence="1">
    <location>
        <begin position="96"/>
        <end position="124"/>
    </location>
</feature>
<gene>
    <name evidence="2" type="ORF">CVT24_006817</name>
</gene>
<feature type="compositionally biased region" description="Gly residues" evidence="1">
    <location>
        <begin position="212"/>
        <end position="229"/>
    </location>
</feature>
<feature type="region of interest" description="Disordered" evidence="1">
    <location>
        <begin position="281"/>
        <end position="445"/>
    </location>
</feature>
<feature type="region of interest" description="Disordered" evidence="1">
    <location>
        <begin position="200"/>
        <end position="234"/>
    </location>
</feature>
<feature type="compositionally biased region" description="Low complexity" evidence="1">
    <location>
        <begin position="281"/>
        <end position="291"/>
    </location>
</feature>
<dbReference type="Proteomes" id="UP000284842">
    <property type="component" value="Unassembled WGS sequence"/>
</dbReference>
<dbReference type="AlphaFoldDB" id="A0A409X9C0"/>
<feature type="compositionally biased region" description="Gly residues" evidence="1">
    <location>
        <begin position="366"/>
        <end position="379"/>
    </location>
</feature>
<evidence type="ECO:0000313" key="2">
    <source>
        <dbReference type="EMBL" id="PPQ87294.1"/>
    </source>
</evidence>